<evidence type="ECO:0000313" key="4">
    <source>
        <dbReference type="Proteomes" id="UP000282582"/>
    </source>
</evidence>
<name>A0A3M6XGA9_HORWE</name>
<accession>A0A3M6XGA9</accession>
<comment type="caution">
    <text evidence="3">The sequence shown here is derived from an EMBL/GenBank/DDBJ whole genome shotgun (WGS) entry which is preliminary data.</text>
</comment>
<gene>
    <name evidence="3" type="ORF">D0868_14603</name>
</gene>
<protein>
    <recommendedName>
        <fullName evidence="2">SFR19-like C-terminal domain-containing protein</fullName>
    </recommendedName>
</protein>
<feature type="compositionally biased region" description="Low complexity" evidence="1">
    <location>
        <begin position="260"/>
        <end position="273"/>
    </location>
</feature>
<feature type="domain" description="SFR19-like C-terminal" evidence="2">
    <location>
        <begin position="279"/>
        <end position="312"/>
    </location>
</feature>
<organism evidence="3 4">
    <name type="scientific">Hortaea werneckii</name>
    <name type="common">Black yeast</name>
    <name type="synonym">Cladosporium werneckii</name>
    <dbReference type="NCBI Taxonomy" id="91943"/>
    <lineage>
        <taxon>Eukaryota</taxon>
        <taxon>Fungi</taxon>
        <taxon>Dikarya</taxon>
        <taxon>Ascomycota</taxon>
        <taxon>Pezizomycotina</taxon>
        <taxon>Dothideomycetes</taxon>
        <taxon>Dothideomycetidae</taxon>
        <taxon>Mycosphaerellales</taxon>
        <taxon>Teratosphaeriaceae</taxon>
        <taxon>Hortaea</taxon>
    </lineage>
</organism>
<dbReference type="VEuPathDB" id="FungiDB:BTJ68_05970"/>
<evidence type="ECO:0000259" key="2">
    <source>
        <dbReference type="Pfam" id="PF23030"/>
    </source>
</evidence>
<feature type="compositionally biased region" description="Polar residues" evidence="1">
    <location>
        <begin position="159"/>
        <end position="190"/>
    </location>
</feature>
<feature type="compositionally biased region" description="Low complexity" evidence="1">
    <location>
        <begin position="206"/>
        <end position="218"/>
    </location>
</feature>
<dbReference type="Pfam" id="PF23030">
    <property type="entry name" value="SCAF11-like_C"/>
    <property type="match status" value="1"/>
</dbReference>
<dbReference type="AlphaFoldDB" id="A0A3M6XGA9"/>
<feature type="region of interest" description="Disordered" evidence="1">
    <location>
        <begin position="1"/>
        <end position="21"/>
    </location>
</feature>
<sequence length="357" mass="39905">MDLDFPFDEEPAVQRAPHQQRELDHWARRLEVADEHGARARLRDIANARLQPHQRAPVQAEPESQEEIRAWNAFDKARQSQEAPSSVRRRKRKATASPASPRETEAQEQPQLKRPRLRRPPNSADYHASAESSTAAQQRGDDRSTFLSSLLKDVETKPASATSPPASEQQNGQYSPRNSSPVRSPTSSGHATPRALSPTPPPQRPTPLSSIISPMSSPRVDTFSPFSPAAESSRQDTSDNPGQRGRRRPSNDSHQANGEAQSRGRASSASPSRNLSYSAKEEVQRMVKLALRPRYQEKEISKDQYTEINRDVSRKMYDMVGNATALADQAERERWQLVAQEEVRKAISALHFGAKSE</sequence>
<evidence type="ECO:0000256" key="1">
    <source>
        <dbReference type="SAM" id="MobiDB-lite"/>
    </source>
</evidence>
<proteinExistence type="predicted"/>
<feature type="region of interest" description="Disordered" evidence="1">
    <location>
        <begin position="43"/>
        <end position="282"/>
    </location>
</feature>
<dbReference type="InterPro" id="IPR057031">
    <property type="entry name" value="SFR19-like_C"/>
</dbReference>
<dbReference type="EMBL" id="QWIK01002202">
    <property type="protein sequence ID" value="RMX89854.1"/>
    <property type="molecule type" value="Genomic_DNA"/>
</dbReference>
<dbReference type="Proteomes" id="UP000282582">
    <property type="component" value="Unassembled WGS sequence"/>
</dbReference>
<evidence type="ECO:0000313" key="3">
    <source>
        <dbReference type="EMBL" id="RMX89854.1"/>
    </source>
</evidence>
<reference evidence="3 4" key="1">
    <citation type="journal article" date="2018" name="BMC Genomics">
        <title>Genomic evidence for intraspecific hybridization in a clonal and extremely halotolerant yeast.</title>
        <authorList>
            <person name="Gostincar C."/>
            <person name="Stajich J.E."/>
            <person name="Zupancic J."/>
            <person name="Zalar P."/>
            <person name="Gunde-Cimerman N."/>
        </authorList>
    </citation>
    <scope>NUCLEOTIDE SEQUENCE [LARGE SCALE GENOMIC DNA]</scope>
    <source>
        <strain evidence="3 4">EXF-6654</strain>
    </source>
</reference>
<feature type="compositionally biased region" description="Acidic residues" evidence="1">
    <location>
        <begin position="1"/>
        <end position="11"/>
    </location>
</feature>